<dbReference type="SUPFAM" id="SSF57884">
    <property type="entry name" value="Ada DNA repair protein, N-terminal domain (N-Ada 10)"/>
    <property type="match status" value="1"/>
</dbReference>
<evidence type="ECO:0000313" key="1">
    <source>
        <dbReference type="EMBL" id="TKZ35219.1"/>
    </source>
</evidence>
<name>A0ABY2TQW3_9SPIR</name>
<keyword evidence="2" id="KW-1185">Reference proteome</keyword>
<comment type="caution">
    <text evidence="1">The sequence shown here is derived from an EMBL/GenBank/DDBJ whole genome shotgun (WGS) entry which is preliminary data.</text>
</comment>
<reference evidence="1 2" key="1">
    <citation type="journal article" date="2019" name="Anaerobe">
        <title>Brachyspira catarrhinii sp. nov., an anaerobic intestinal spirochaete isolated from vervet monkeys may have been misidentified as Brachyspira aalborgi in previous studies.</title>
        <authorList>
            <person name="Phillips N.D."/>
            <person name="La T."/>
            <person name="Hampson D.J."/>
        </authorList>
    </citation>
    <scope>NUCLEOTIDE SEQUENCE [LARGE SCALE GENOMIC DNA]</scope>
    <source>
        <strain evidence="1 2">Z12</strain>
    </source>
</reference>
<sequence>MDNEITDENKIDNIEKIVYISKTGKKYHVENCRTLRAEKEAIDLNEAIEMGYEACKVCKPDNIVVNN</sequence>
<protein>
    <recommendedName>
        <fullName evidence="3">Ada DNA repair metal-binding domain-containing protein</fullName>
    </recommendedName>
</protein>
<dbReference type="EMBL" id="SJDU01000138">
    <property type="protein sequence ID" value="TKZ35219.1"/>
    <property type="molecule type" value="Genomic_DNA"/>
</dbReference>
<organism evidence="1 2">
    <name type="scientific">Brachyspira catarrhinii</name>
    <dbReference type="NCBI Taxonomy" id="2528966"/>
    <lineage>
        <taxon>Bacteria</taxon>
        <taxon>Pseudomonadati</taxon>
        <taxon>Spirochaetota</taxon>
        <taxon>Spirochaetia</taxon>
        <taxon>Brachyspirales</taxon>
        <taxon>Brachyspiraceae</taxon>
        <taxon>Brachyspira</taxon>
    </lineage>
</organism>
<proteinExistence type="predicted"/>
<evidence type="ECO:0008006" key="3">
    <source>
        <dbReference type="Google" id="ProtNLM"/>
    </source>
</evidence>
<dbReference type="InterPro" id="IPR035451">
    <property type="entry name" value="Ada-like_dom_sf"/>
</dbReference>
<dbReference type="Gene3D" id="3.40.10.10">
    <property type="entry name" value="DNA Methylphosphotriester Repair Domain"/>
    <property type="match status" value="1"/>
</dbReference>
<accession>A0ABY2TQW3</accession>
<dbReference type="Proteomes" id="UP000310168">
    <property type="component" value="Unassembled WGS sequence"/>
</dbReference>
<evidence type="ECO:0000313" key="2">
    <source>
        <dbReference type="Proteomes" id="UP000310168"/>
    </source>
</evidence>
<gene>
    <name evidence="1" type="ORF">EZH24_06410</name>
</gene>